<evidence type="ECO:0000313" key="2">
    <source>
        <dbReference type="Proteomes" id="UP000600918"/>
    </source>
</evidence>
<protein>
    <submittedName>
        <fullName evidence="1">Uncharacterized protein</fullName>
    </submittedName>
</protein>
<comment type="caution">
    <text evidence="1">The sequence shown here is derived from an EMBL/GenBank/DDBJ whole genome shotgun (WGS) entry which is preliminary data.</text>
</comment>
<evidence type="ECO:0000313" key="1">
    <source>
        <dbReference type="EMBL" id="KAF7434285.1"/>
    </source>
</evidence>
<dbReference type="AlphaFoldDB" id="A0A834UED0"/>
<accession>A0A834UED0</accession>
<dbReference type="EMBL" id="JACSDY010000002">
    <property type="protein sequence ID" value="KAF7434285.1"/>
    <property type="molecule type" value="Genomic_DNA"/>
</dbReference>
<dbReference type="Proteomes" id="UP000600918">
    <property type="component" value="Unassembled WGS sequence"/>
</dbReference>
<organism evidence="1 2">
    <name type="scientific">Vespula pensylvanica</name>
    <name type="common">Western yellow jacket</name>
    <name type="synonym">Wasp</name>
    <dbReference type="NCBI Taxonomy" id="30213"/>
    <lineage>
        <taxon>Eukaryota</taxon>
        <taxon>Metazoa</taxon>
        <taxon>Ecdysozoa</taxon>
        <taxon>Arthropoda</taxon>
        <taxon>Hexapoda</taxon>
        <taxon>Insecta</taxon>
        <taxon>Pterygota</taxon>
        <taxon>Neoptera</taxon>
        <taxon>Endopterygota</taxon>
        <taxon>Hymenoptera</taxon>
        <taxon>Apocrita</taxon>
        <taxon>Aculeata</taxon>
        <taxon>Vespoidea</taxon>
        <taxon>Vespidae</taxon>
        <taxon>Vespinae</taxon>
        <taxon>Vespula</taxon>
    </lineage>
</organism>
<reference evidence="1" key="1">
    <citation type="journal article" date="2020" name="G3 (Bethesda)">
        <title>High-Quality Assemblies for Three Invasive Social Wasps from the &lt;i&gt;Vespula&lt;/i&gt; Genus.</title>
        <authorList>
            <person name="Harrop T.W.R."/>
            <person name="Guhlin J."/>
            <person name="McLaughlin G.M."/>
            <person name="Permina E."/>
            <person name="Stockwell P."/>
            <person name="Gilligan J."/>
            <person name="Le Lec M.F."/>
            <person name="Gruber M.A.M."/>
            <person name="Quinn O."/>
            <person name="Lovegrove M."/>
            <person name="Duncan E.J."/>
            <person name="Remnant E.J."/>
            <person name="Van Eeckhoven J."/>
            <person name="Graham B."/>
            <person name="Knapp R.A."/>
            <person name="Langford K.W."/>
            <person name="Kronenberg Z."/>
            <person name="Press M.O."/>
            <person name="Eacker S.M."/>
            <person name="Wilson-Rankin E.E."/>
            <person name="Purcell J."/>
            <person name="Lester P.J."/>
            <person name="Dearden P.K."/>
        </authorList>
    </citation>
    <scope>NUCLEOTIDE SEQUENCE</scope>
    <source>
        <strain evidence="1">Volc-1</strain>
    </source>
</reference>
<keyword evidence="2" id="KW-1185">Reference proteome</keyword>
<sequence>MIYAPSLKRSKAENRGRTSSSVSRCAIALALRKHEEAHRRMTERLVGKVFSSKKRHVAGSFADFTVIKPRKCFSKLHTIAHVRGTTSPFRISLWIQIRLLYSRLCPSATGRLLYPFAKSGEATWKRKIPLSPLVGPMAIESMEFERYF</sequence>
<proteinExistence type="predicted"/>
<gene>
    <name evidence="1" type="ORF">H0235_002476</name>
</gene>
<name>A0A834UED0_VESPE</name>